<evidence type="ECO:0000313" key="2">
    <source>
        <dbReference type="Proteomes" id="UP000317650"/>
    </source>
</evidence>
<gene>
    <name evidence="1" type="ORF">C4D60_Mb09t05540</name>
</gene>
<name>A0A4S8IE91_MUSBA</name>
<comment type="caution">
    <text evidence="1">The sequence shown here is derived from an EMBL/GenBank/DDBJ whole genome shotgun (WGS) entry which is preliminary data.</text>
</comment>
<dbReference type="AlphaFoldDB" id="A0A4S8IE91"/>
<reference evidence="1 2" key="1">
    <citation type="journal article" date="2019" name="Nat. Plants">
        <title>Genome sequencing of Musa balbisiana reveals subgenome evolution and function divergence in polyploid bananas.</title>
        <authorList>
            <person name="Yao X."/>
        </authorList>
    </citation>
    <scope>NUCLEOTIDE SEQUENCE [LARGE SCALE GENOMIC DNA]</scope>
    <source>
        <strain evidence="2">cv. DH-PKW</strain>
        <tissue evidence="1">Leaves</tissue>
    </source>
</reference>
<sequence length="99" mass="11165">MSSLARYSPRTLLFMVFDGCVDVYRPEAIGGDLVENQPRLLAFSVLAHQLLGSQHSRCLVVDGELDIGPRVKKEKGRTRREAEGVAMRKWSRRQRLAPA</sequence>
<evidence type="ECO:0000313" key="1">
    <source>
        <dbReference type="EMBL" id="THU46493.1"/>
    </source>
</evidence>
<keyword evidence="2" id="KW-1185">Reference proteome</keyword>
<dbReference type="Proteomes" id="UP000317650">
    <property type="component" value="Chromosome 9"/>
</dbReference>
<dbReference type="EMBL" id="PYDT01000010">
    <property type="protein sequence ID" value="THU46493.1"/>
    <property type="molecule type" value="Genomic_DNA"/>
</dbReference>
<proteinExistence type="predicted"/>
<organism evidence="1 2">
    <name type="scientific">Musa balbisiana</name>
    <name type="common">Banana</name>
    <dbReference type="NCBI Taxonomy" id="52838"/>
    <lineage>
        <taxon>Eukaryota</taxon>
        <taxon>Viridiplantae</taxon>
        <taxon>Streptophyta</taxon>
        <taxon>Embryophyta</taxon>
        <taxon>Tracheophyta</taxon>
        <taxon>Spermatophyta</taxon>
        <taxon>Magnoliopsida</taxon>
        <taxon>Liliopsida</taxon>
        <taxon>Zingiberales</taxon>
        <taxon>Musaceae</taxon>
        <taxon>Musa</taxon>
    </lineage>
</organism>
<protein>
    <submittedName>
        <fullName evidence="1">Uncharacterized protein</fullName>
    </submittedName>
</protein>
<accession>A0A4S8IE91</accession>